<proteinExistence type="inferred from homology"/>
<dbReference type="NCBIfam" id="TIGR01962">
    <property type="entry name" value="NuoD"/>
    <property type="match status" value="1"/>
</dbReference>
<evidence type="ECO:0000256" key="5">
    <source>
        <dbReference type="ARBA" id="ARBA00022967"/>
    </source>
</evidence>
<evidence type="ECO:0000256" key="7">
    <source>
        <dbReference type="ARBA" id="ARBA00023075"/>
    </source>
</evidence>
<evidence type="ECO:0000256" key="4">
    <source>
        <dbReference type="ARBA" id="ARBA00022719"/>
    </source>
</evidence>
<keyword evidence="7 9" id="KW-0830">Ubiquinone</keyword>
<keyword evidence="4 9" id="KW-0874">Quinone</keyword>
<keyword evidence="8 9" id="KW-0472">Membrane</keyword>
<dbReference type="HAMAP" id="MF_01358">
    <property type="entry name" value="NDH1_NuoD"/>
    <property type="match status" value="1"/>
</dbReference>
<evidence type="ECO:0000256" key="2">
    <source>
        <dbReference type="ARBA" id="ARBA00005769"/>
    </source>
</evidence>
<keyword evidence="3 9" id="KW-0813">Transport</keyword>
<dbReference type="InterPro" id="IPR014029">
    <property type="entry name" value="NADH_UbQ_OxRdtase_49kDa_CS"/>
</dbReference>
<accession>A0A1I4FX35</accession>
<dbReference type="EMBL" id="FOSP01000044">
    <property type="protein sequence ID" value="SFL22438.1"/>
    <property type="molecule type" value="Genomic_DNA"/>
</dbReference>
<organism evidence="13 14">
    <name type="scientific">Nitrosomonas aestuarii</name>
    <dbReference type="NCBI Taxonomy" id="52441"/>
    <lineage>
        <taxon>Bacteria</taxon>
        <taxon>Pseudomonadati</taxon>
        <taxon>Pseudomonadota</taxon>
        <taxon>Betaproteobacteria</taxon>
        <taxon>Nitrosomonadales</taxon>
        <taxon>Nitrosomonadaceae</taxon>
        <taxon>Nitrosomonas</taxon>
    </lineage>
</organism>
<dbReference type="FunFam" id="1.10.645.10:FF:000005">
    <property type="entry name" value="NADH-quinone oxidoreductase subunit D"/>
    <property type="match status" value="1"/>
</dbReference>
<dbReference type="STRING" id="52441.SAMN05216302_104411"/>
<dbReference type="Proteomes" id="UP000199533">
    <property type="component" value="Unassembled WGS sequence"/>
</dbReference>
<dbReference type="InterPro" id="IPR029014">
    <property type="entry name" value="NiFe-Hase_large"/>
</dbReference>
<dbReference type="PANTHER" id="PTHR11993">
    <property type="entry name" value="NADH-UBIQUINONE OXIDOREDUCTASE 49 KDA SUBUNIT"/>
    <property type="match status" value="1"/>
</dbReference>
<dbReference type="GO" id="GO:0051287">
    <property type="term" value="F:NAD binding"/>
    <property type="evidence" value="ECO:0007669"/>
    <property type="project" value="InterPro"/>
</dbReference>
<feature type="domain" description="NADH-quinone oxidoreductase subunit D" evidence="12">
    <location>
        <begin position="120"/>
        <end position="417"/>
    </location>
</feature>
<keyword evidence="9" id="KW-1003">Cell membrane</keyword>
<evidence type="ECO:0000256" key="9">
    <source>
        <dbReference type="HAMAP-Rule" id="MF_01358"/>
    </source>
</evidence>
<keyword evidence="11" id="KW-0812">Transmembrane</keyword>
<keyword evidence="11" id="KW-1133">Transmembrane helix</keyword>
<dbReference type="GO" id="GO:0050136">
    <property type="term" value="F:NADH dehydrogenase (quinone) (non-electrogenic) activity"/>
    <property type="evidence" value="ECO:0007669"/>
    <property type="project" value="UniProtKB-UniRule"/>
</dbReference>
<dbReference type="GO" id="GO:0048038">
    <property type="term" value="F:quinone binding"/>
    <property type="evidence" value="ECO:0007669"/>
    <property type="project" value="UniProtKB-KW"/>
</dbReference>
<keyword evidence="5 9" id="KW-1278">Translocase</keyword>
<feature type="transmembrane region" description="Helical" evidence="11">
    <location>
        <begin position="107"/>
        <end position="131"/>
    </location>
</feature>
<dbReference type="Gene3D" id="1.10.645.10">
    <property type="entry name" value="Cytochrome-c3 Hydrogenase, chain B"/>
    <property type="match status" value="1"/>
</dbReference>
<evidence type="ECO:0000313" key="13">
    <source>
        <dbReference type="EMBL" id="SFL22438.1"/>
    </source>
</evidence>
<dbReference type="Pfam" id="PF00346">
    <property type="entry name" value="Complex1_49kDa"/>
    <property type="match status" value="1"/>
</dbReference>
<name>A0A1I4FX35_9PROT</name>
<dbReference type="PROSITE" id="PS00535">
    <property type="entry name" value="COMPLEX1_49K"/>
    <property type="match status" value="1"/>
</dbReference>
<comment type="subunit">
    <text evidence="9">NDH-1 is composed of 14 different subunits. Subunits NuoB, C, D, E, F, and G constitute the peripheral sector of the complex.</text>
</comment>
<keyword evidence="14" id="KW-1185">Reference proteome</keyword>
<evidence type="ECO:0000256" key="11">
    <source>
        <dbReference type="SAM" id="Phobius"/>
    </source>
</evidence>
<dbReference type="OrthoDB" id="9801496at2"/>
<evidence type="ECO:0000256" key="10">
    <source>
        <dbReference type="RuleBase" id="RU003685"/>
    </source>
</evidence>
<dbReference type="PANTHER" id="PTHR11993:SF10">
    <property type="entry name" value="NADH DEHYDROGENASE [UBIQUINONE] IRON-SULFUR PROTEIN 2, MITOCHONDRIAL"/>
    <property type="match status" value="1"/>
</dbReference>
<dbReference type="InterPro" id="IPR022885">
    <property type="entry name" value="NDH1_su_D/H"/>
</dbReference>
<keyword evidence="6 9" id="KW-0520">NAD</keyword>
<comment type="similarity">
    <text evidence="2 9 10">Belongs to the complex I 49 kDa subunit family.</text>
</comment>
<dbReference type="SUPFAM" id="SSF56762">
    <property type="entry name" value="HydB/Nqo4-like"/>
    <property type="match status" value="1"/>
</dbReference>
<evidence type="ECO:0000259" key="12">
    <source>
        <dbReference type="Pfam" id="PF00346"/>
    </source>
</evidence>
<dbReference type="RefSeq" id="WP_090702787.1">
    <property type="nucleotide sequence ID" value="NZ_FOSP01000044.1"/>
</dbReference>
<comment type="catalytic activity">
    <reaction evidence="9">
        <text>a quinone + NADH + 5 H(+)(in) = a quinol + NAD(+) + 4 H(+)(out)</text>
        <dbReference type="Rhea" id="RHEA:57888"/>
        <dbReference type="ChEBI" id="CHEBI:15378"/>
        <dbReference type="ChEBI" id="CHEBI:24646"/>
        <dbReference type="ChEBI" id="CHEBI:57540"/>
        <dbReference type="ChEBI" id="CHEBI:57945"/>
        <dbReference type="ChEBI" id="CHEBI:132124"/>
    </reaction>
</comment>
<dbReference type="InterPro" id="IPR001135">
    <property type="entry name" value="NADH_Q_OxRdtase_suD"/>
</dbReference>
<evidence type="ECO:0000313" key="14">
    <source>
        <dbReference type="Proteomes" id="UP000199533"/>
    </source>
</evidence>
<reference evidence="14" key="1">
    <citation type="submission" date="2016-10" db="EMBL/GenBank/DDBJ databases">
        <authorList>
            <person name="Varghese N."/>
            <person name="Submissions S."/>
        </authorList>
    </citation>
    <scope>NUCLEOTIDE SEQUENCE [LARGE SCALE GENOMIC DNA]</scope>
    <source>
        <strain evidence="14">Nm69</strain>
    </source>
</reference>
<dbReference type="AlphaFoldDB" id="A0A1I4FX35"/>
<evidence type="ECO:0000256" key="6">
    <source>
        <dbReference type="ARBA" id="ARBA00023027"/>
    </source>
</evidence>
<sequence>MAEIRNYTMNFGPQHPAAHGVLRLVLELDGEVVRRADPHIGLLHRATEKLAENKTFLQSVPYMDRLDYVSMMVNEHAYVLAIEKLLQIDVPIRAQYIRVMFDEITRILNHLLWIGAHALDVGAMTMFLYAFREREDLMDCYEAVSGARLHAAYYRPGGVYRDLPDTMPQYQSSKIHSEKQTRSRNENREGSLLDFIEDFTERFPTYVDEYETLLTDNRIWKQRLVDIGVVSPERAKALGFTGPMLRGSGVAWDLRKKQPYEVYDQLDFDIPVGVNGDCYDRYLVRMEEFRQSNRIIKQCVDWLRKNPGPVITDNHKVAPPSRVAMKQNMEEMIHHFKLFSEGFHVPPGEAYVGVEHPKGEFGIYLVSNGANKPYRLKIRAPGFAHLAALDEMSRGHMIADVVAIIGTQDIVFGEIDR</sequence>
<dbReference type="EC" id="7.1.1.-" evidence="9"/>
<comment type="function">
    <text evidence="1 9">NDH-1 shuttles electrons from NADH, via FMN and iron-sulfur (Fe-S) centers, to quinones in the respiratory chain. The immediate electron acceptor for the enzyme in this species is believed to be ubiquinone. Couples the redox reaction to proton translocation (for every two electrons transferred, four hydrogen ions are translocated across the cytoplasmic membrane), and thus conserves the redox energy in a proton gradient.</text>
</comment>
<evidence type="ECO:0000256" key="1">
    <source>
        <dbReference type="ARBA" id="ARBA00002378"/>
    </source>
</evidence>
<evidence type="ECO:0000256" key="3">
    <source>
        <dbReference type="ARBA" id="ARBA00022448"/>
    </source>
</evidence>
<evidence type="ECO:0000256" key="8">
    <source>
        <dbReference type="ARBA" id="ARBA00023136"/>
    </source>
</evidence>
<gene>
    <name evidence="9" type="primary">nuoD</name>
    <name evidence="13" type="ORF">SAMN05216302_104411</name>
</gene>
<dbReference type="NCBIfam" id="NF004739">
    <property type="entry name" value="PRK06075.1"/>
    <property type="match status" value="1"/>
</dbReference>
<comment type="subcellular location">
    <subcellularLocation>
        <location evidence="9">Cell membrane</location>
        <topology evidence="9">Peripheral membrane protein</topology>
        <orientation evidence="9">Cytoplasmic side</orientation>
    </subcellularLocation>
</comment>
<protein>
    <recommendedName>
        <fullName evidence="9">NADH-quinone oxidoreductase subunit D</fullName>
        <ecNumber evidence="9">7.1.1.-</ecNumber>
    </recommendedName>
    <alternativeName>
        <fullName evidence="9">NADH dehydrogenase I subunit D</fullName>
    </alternativeName>
    <alternativeName>
        <fullName evidence="9">NDH-1 subunit D</fullName>
    </alternativeName>
</protein>
<dbReference type="GO" id="GO:0005886">
    <property type="term" value="C:plasma membrane"/>
    <property type="evidence" value="ECO:0007669"/>
    <property type="project" value="UniProtKB-SubCell"/>
</dbReference>